<keyword evidence="3" id="KW-1185">Reference proteome</keyword>
<dbReference type="AlphaFoldDB" id="A0AAW0FH16"/>
<proteinExistence type="predicted"/>
<evidence type="ECO:0000313" key="3">
    <source>
        <dbReference type="Proteomes" id="UP001385951"/>
    </source>
</evidence>
<dbReference type="EMBL" id="JASBNA010000072">
    <property type="protein sequence ID" value="KAK7678380.1"/>
    <property type="molecule type" value="Genomic_DNA"/>
</dbReference>
<gene>
    <name evidence="2" type="ORF">QCA50_018595</name>
</gene>
<evidence type="ECO:0000313" key="2">
    <source>
        <dbReference type="EMBL" id="KAK7678380.1"/>
    </source>
</evidence>
<feature type="compositionally biased region" description="Polar residues" evidence="1">
    <location>
        <begin position="150"/>
        <end position="164"/>
    </location>
</feature>
<protein>
    <submittedName>
        <fullName evidence="2">Uncharacterized protein</fullName>
    </submittedName>
</protein>
<feature type="region of interest" description="Disordered" evidence="1">
    <location>
        <begin position="1"/>
        <end position="180"/>
    </location>
</feature>
<organism evidence="2 3">
    <name type="scientific">Cerrena zonata</name>
    <dbReference type="NCBI Taxonomy" id="2478898"/>
    <lineage>
        <taxon>Eukaryota</taxon>
        <taxon>Fungi</taxon>
        <taxon>Dikarya</taxon>
        <taxon>Basidiomycota</taxon>
        <taxon>Agaricomycotina</taxon>
        <taxon>Agaricomycetes</taxon>
        <taxon>Polyporales</taxon>
        <taxon>Cerrenaceae</taxon>
        <taxon>Cerrena</taxon>
    </lineage>
</organism>
<feature type="compositionally biased region" description="Low complexity" evidence="1">
    <location>
        <begin position="47"/>
        <end position="69"/>
    </location>
</feature>
<feature type="compositionally biased region" description="Basic and acidic residues" evidence="1">
    <location>
        <begin position="1"/>
        <end position="21"/>
    </location>
</feature>
<comment type="caution">
    <text evidence="2">The sequence shown here is derived from an EMBL/GenBank/DDBJ whole genome shotgun (WGS) entry which is preliminary data.</text>
</comment>
<feature type="compositionally biased region" description="Basic residues" evidence="1">
    <location>
        <begin position="165"/>
        <end position="180"/>
    </location>
</feature>
<evidence type="ECO:0000256" key="1">
    <source>
        <dbReference type="SAM" id="MobiDB-lite"/>
    </source>
</evidence>
<feature type="compositionally biased region" description="Acidic residues" evidence="1">
    <location>
        <begin position="26"/>
        <end position="40"/>
    </location>
</feature>
<sequence length="180" mass="19764">MMEDETRIEAKISKESTKESGSESGSESDSESESEEEDDALSYRPDAAALAKLTKTSSKAKPSKSSEPSENAEAYKPPKISAVAPPSATFSEKGADKSSNRKLQSMEEYLAENSELPQAEVSIGSSIVNNGRGGVKTDKDRQREEEIQTYEESNFTRLPNTQLKKSFKQKAKRKGKSLCR</sequence>
<accession>A0AAW0FH16</accession>
<name>A0AAW0FH16_9APHY</name>
<reference evidence="2 3" key="1">
    <citation type="submission" date="2022-09" db="EMBL/GenBank/DDBJ databases">
        <authorList>
            <person name="Palmer J.M."/>
        </authorList>
    </citation>
    <scope>NUCLEOTIDE SEQUENCE [LARGE SCALE GENOMIC DNA]</scope>
    <source>
        <strain evidence="2 3">DSM 7382</strain>
    </source>
</reference>
<dbReference type="Proteomes" id="UP001385951">
    <property type="component" value="Unassembled WGS sequence"/>
</dbReference>
<feature type="compositionally biased region" description="Basic and acidic residues" evidence="1">
    <location>
        <begin position="135"/>
        <end position="146"/>
    </location>
</feature>